<sequence>MYCDVVDKKLRYTICAPMVLSAVCRMRRVIAYVTPKLWTTLPLLSQVAETTRDTLPTTSFVKEWIKRAGQLPLSIITFASYHDSKR</sequence>
<comment type="caution">
    <text evidence="1">The sequence shown here is derived from an EMBL/GenBank/DDBJ whole genome shotgun (WGS) entry which is preliminary data.</text>
</comment>
<keyword evidence="2" id="KW-1185">Reference proteome</keyword>
<evidence type="ECO:0000313" key="2">
    <source>
        <dbReference type="Proteomes" id="UP000807469"/>
    </source>
</evidence>
<gene>
    <name evidence="1" type="ORF">BDN70DRAFT_58091</name>
</gene>
<dbReference type="OrthoDB" id="3365698at2759"/>
<accession>A0A9P6CY51</accession>
<evidence type="ECO:0000313" key="1">
    <source>
        <dbReference type="EMBL" id="KAF9484851.1"/>
    </source>
</evidence>
<protein>
    <submittedName>
        <fullName evidence="1">Uncharacterized protein</fullName>
    </submittedName>
</protein>
<dbReference type="AlphaFoldDB" id="A0A9P6CY51"/>
<name>A0A9P6CY51_9AGAR</name>
<organism evidence="1 2">
    <name type="scientific">Pholiota conissans</name>
    <dbReference type="NCBI Taxonomy" id="109636"/>
    <lineage>
        <taxon>Eukaryota</taxon>
        <taxon>Fungi</taxon>
        <taxon>Dikarya</taxon>
        <taxon>Basidiomycota</taxon>
        <taxon>Agaricomycotina</taxon>
        <taxon>Agaricomycetes</taxon>
        <taxon>Agaricomycetidae</taxon>
        <taxon>Agaricales</taxon>
        <taxon>Agaricineae</taxon>
        <taxon>Strophariaceae</taxon>
        <taxon>Pholiota</taxon>
    </lineage>
</organism>
<dbReference type="Proteomes" id="UP000807469">
    <property type="component" value="Unassembled WGS sequence"/>
</dbReference>
<proteinExistence type="predicted"/>
<dbReference type="EMBL" id="MU155140">
    <property type="protein sequence ID" value="KAF9484851.1"/>
    <property type="molecule type" value="Genomic_DNA"/>
</dbReference>
<reference evidence="1" key="1">
    <citation type="submission" date="2020-11" db="EMBL/GenBank/DDBJ databases">
        <authorList>
            <consortium name="DOE Joint Genome Institute"/>
            <person name="Ahrendt S."/>
            <person name="Riley R."/>
            <person name="Andreopoulos W."/>
            <person name="Labutti K."/>
            <person name="Pangilinan J."/>
            <person name="Ruiz-Duenas F.J."/>
            <person name="Barrasa J.M."/>
            <person name="Sanchez-Garcia M."/>
            <person name="Camarero S."/>
            <person name="Miyauchi S."/>
            <person name="Serrano A."/>
            <person name="Linde D."/>
            <person name="Babiker R."/>
            <person name="Drula E."/>
            <person name="Ayuso-Fernandez I."/>
            <person name="Pacheco R."/>
            <person name="Padilla G."/>
            <person name="Ferreira P."/>
            <person name="Barriuso J."/>
            <person name="Kellner H."/>
            <person name="Castanera R."/>
            <person name="Alfaro M."/>
            <person name="Ramirez L."/>
            <person name="Pisabarro A.G."/>
            <person name="Kuo A."/>
            <person name="Tritt A."/>
            <person name="Lipzen A."/>
            <person name="He G."/>
            <person name="Yan M."/>
            <person name="Ng V."/>
            <person name="Cullen D."/>
            <person name="Martin F."/>
            <person name="Rosso M.-N."/>
            <person name="Henrissat B."/>
            <person name="Hibbett D."/>
            <person name="Martinez A.T."/>
            <person name="Grigoriev I.V."/>
        </authorList>
    </citation>
    <scope>NUCLEOTIDE SEQUENCE</scope>
    <source>
        <strain evidence="1">CIRM-BRFM 674</strain>
    </source>
</reference>